<gene>
    <name evidence="1" type="ORF">NTEN_LOCUS6024</name>
</gene>
<dbReference type="EMBL" id="CADCXU010009049">
    <property type="protein sequence ID" value="CAA9999770.1"/>
    <property type="molecule type" value="Genomic_DNA"/>
</dbReference>
<proteinExistence type="predicted"/>
<dbReference type="AlphaFoldDB" id="A0A6H5GA71"/>
<evidence type="ECO:0000313" key="2">
    <source>
        <dbReference type="Proteomes" id="UP000479000"/>
    </source>
</evidence>
<reference evidence="1 2" key="1">
    <citation type="submission" date="2020-02" db="EMBL/GenBank/DDBJ databases">
        <authorList>
            <person name="Ferguson B K."/>
        </authorList>
    </citation>
    <scope>NUCLEOTIDE SEQUENCE [LARGE SCALE GENOMIC DNA]</scope>
</reference>
<dbReference type="Proteomes" id="UP000479000">
    <property type="component" value="Unassembled WGS sequence"/>
</dbReference>
<name>A0A6H5GA71_9HEMI</name>
<keyword evidence="2" id="KW-1185">Reference proteome</keyword>
<accession>A0A6H5GA71</accession>
<protein>
    <submittedName>
        <fullName evidence="1">Uncharacterized protein</fullName>
    </submittedName>
</protein>
<evidence type="ECO:0000313" key="1">
    <source>
        <dbReference type="EMBL" id="CAA9999770.1"/>
    </source>
</evidence>
<sequence length="347" mass="38497">MVKSLRDIRPARALSAIGASPGAMPAPYLCFRGTGDRCVKDRRISNQGEQSLKSLGNQFLAHGALRVAAARRDDALLVCMAPERDDRGGPYRASYHSRTENRSDVPKQLSTINSIVGDFSKTIFQLKFFEFVQKTRFDNEGAVAHVSYQRGYQLVFVAEPSETGETPPAQLAGLSRRFGLAKLAVQSILKQHLGRKPPPSVPPPKTSGTLAGGIYQTLVDIANRSTNYCDHLPMDCLDSECLSAMEIRLRQSREAERPILIRNFLRKYDRILDDTECLNAHLCSIIIFYALCLTSADLSAISITALLPSIAFQLMAVFHFVIMVSSVESVLKEQKVLSDCWSWGRDN</sequence>
<organism evidence="1 2">
    <name type="scientific">Nesidiocoris tenuis</name>
    <dbReference type="NCBI Taxonomy" id="355587"/>
    <lineage>
        <taxon>Eukaryota</taxon>
        <taxon>Metazoa</taxon>
        <taxon>Ecdysozoa</taxon>
        <taxon>Arthropoda</taxon>
        <taxon>Hexapoda</taxon>
        <taxon>Insecta</taxon>
        <taxon>Pterygota</taxon>
        <taxon>Neoptera</taxon>
        <taxon>Paraneoptera</taxon>
        <taxon>Hemiptera</taxon>
        <taxon>Heteroptera</taxon>
        <taxon>Panheteroptera</taxon>
        <taxon>Cimicomorpha</taxon>
        <taxon>Miridae</taxon>
        <taxon>Dicyphina</taxon>
        <taxon>Nesidiocoris</taxon>
    </lineage>
</organism>